<dbReference type="InterPro" id="IPR020449">
    <property type="entry name" value="Tscrpt_reg_AraC-type_HTH"/>
</dbReference>
<keyword evidence="2" id="KW-0238">DNA-binding</keyword>
<reference evidence="7 8" key="1">
    <citation type="submission" date="2019-09" db="EMBL/GenBank/DDBJ databases">
        <title>Nitrincola iocasae sp. nov., a bacterium isolated from the sediment collected at a cold seep field in South China Sea.</title>
        <authorList>
            <person name="Zhang H."/>
            <person name="Wang H."/>
            <person name="Li C."/>
        </authorList>
    </citation>
    <scope>NUCLEOTIDE SEQUENCE [LARGE SCALE GENOMIC DNA]</scope>
    <source>
        <strain evidence="7 8">KXZD1103</strain>
    </source>
</reference>
<gene>
    <name evidence="7" type="ORF">F5I99_12455</name>
</gene>
<dbReference type="Proteomes" id="UP000325606">
    <property type="component" value="Chromosome"/>
</dbReference>
<keyword evidence="3" id="KW-0804">Transcription</keyword>
<dbReference type="Gene3D" id="1.10.10.60">
    <property type="entry name" value="Homeodomain-like"/>
    <property type="match status" value="1"/>
</dbReference>
<evidence type="ECO:0000313" key="7">
    <source>
        <dbReference type="EMBL" id="QEW07246.1"/>
    </source>
</evidence>
<feature type="transmembrane region" description="Helical" evidence="5">
    <location>
        <begin position="31"/>
        <end position="50"/>
    </location>
</feature>
<evidence type="ECO:0000256" key="5">
    <source>
        <dbReference type="SAM" id="Phobius"/>
    </source>
</evidence>
<feature type="transmembrane region" description="Helical" evidence="5">
    <location>
        <begin position="178"/>
        <end position="201"/>
    </location>
</feature>
<name>A0A5J6LFW1_9GAMM</name>
<dbReference type="KEGG" id="nik:F5I99_12455"/>
<dbReference type="EMBL" id="CP044222">
    <property type="protein sequence ID" value="QEW07246.1"/>
    <property type="molecule type" value="Genomic_DNA"/>
</dbReference>
<dbReference type="InterPro" id="IPR009057">
    <property type="entry name" value="Homeodomain-like_sf"/>
</dbReference>
<evidence type="ECO:0000259" key="6">
    <source>
        <dbReference type="PROSITE" id="PS01124"/>
    </source>
</evidence>
<dbReference type="Pfam" id="PF12833">
    <property type="entry name" value="HTH_18"/>
    <property type="match status" value="1"/>
</dbReference>
<evidence type="ECO:0000256" key="3">
    <source>
        <dbReference type="ARBA" id="ARBA00023163"/>
    </source>
</evidence>
<dbReference type="AlphaFoldDB" id="A0A5J6LFW1"/>
<dbReference type="PANTHER" id="PTHR43280:SF29">
    <property type="entry name" value="ARAC-FAMILY TRANSCRIPTIONAL REGULATOR"/>
    <property type="match status" value="1"/>
</dbReference>
<feature type="transmembrane region" description="Helical" evidence="5">
    <location>
        <begin position="150"/>
        <end position="172"/>
    </location>
</feature>
<keyword evidence="1" id="KW-0805">Transcription regulation</keyword>
<feature type="transmembrane region" description="Helical" evidence="5">
    <location>
        <begin position="6"/>
        <end position="24"/>
    </location>
</feature>
<feature type="transmembrane region" description="Helical" evidence="5">
    <location>
        <begin position="56"/>
        <end position="75"/>
    </location>
</feature>
<feature type="transmembrane region" description="Helical" evidence="5">
    <location>
        <begin position="112"/>
        <end position="129"/>
    </location>
</feature>
<keyword evidence="5" id="KW-0812">Transmembrane</keyword>
<dbReference type="PROSITE" id="PS01124">
    <property type="entry name" value="HTH_ARAC_FAMILY_2"/>
    <property type="match status" value="1"/>
</dbReference>
<dbReference type="SUPFAM" id="SSF46689">
    <property type="entry name" value="Homeodomain-like"/>
    <property type="match status" value="1"/>
</dbReference>
<dbReference type="InterPro" id="IPR018060">
    <property type="entry name" value="HTH_AraC"/>
</dbReference>
<dbReference type="GO" id="GO:0003700">
    <property type="term" value="F:DNA-binding transcription factor activity"/>
    <property type="evidence" value="ECO:0007669"/>
    <property type="project" value="InterPro"/>
</dbReference>
<evidence type="ECO:0000313" key="8">
    <source>
        <dbReference type="Proteomes" id="UP000325606"/>
    </source>
</evidence>
<dbReference type="PRINTS" id="PR00032">
    <property type="entry name" value="HTHARAC"/>
</dbReference>
<accession>A0A5J6LFW1</accession>
<protein>
    <submittedName>
        <fullName evidence="7">Helix-turn-helix transcriptional regulator</fullName>
    </submittedName>
</protein>
<dbReference type="PANTHER" id="PTHR43280">
    <property type="entry name" value="ARAC-FAMILY TRANSCRIPTIONAL REGULATOR"/>
    <property type="match status" value="1"/>
</dbReference>
<feature type="transmembrane region" description="Helical" evidence="5">
    <location>
        <begin position="87"/>
        <end position="106"/>
    </location>
</feature>
<feature type="domain" description="HTH araC/xylS-type" evidence="6">
    <location>
        <begin position="234"/>
        <end position="339"/>
    </location>
</feature>
<dbReference type="SMART" id="SM00342">
    <property type="entry name" value="HTH_ARAC"/>
    <property type="match status" value="1"/>
</dbReference>
<sequence>MIAIPLPFVVSILLSLFAFFLWVRPSSSAKLASAFAMLCALTTAIVGLRWSLDWAIFRTLQPILASLLPVCAWYCFRRAHQKMHLSWWHAVLPGIIALGALGYPILQTPLDALLTFLYIVYGVALLRSAPTIAGDVRLSDTEGFAHAERVAGYSLLFSALVDGALAISFMFYEGVHAPYILALSYAILLPMIVVIIAWVGLRTHSVDGEEITAISEPPPSIDTPEPQLTPAEAETIVQQFTQLLVEKQVFLDPDLTLNRLARKLLIPAKHISIAVNQIYARNLSKVINEYRIAYAQARLVESDDSITQIYLSSGFHSKSNFNREFSRITGQTPSQYRQEARNPLGKSTP</sequence>
<dbReference type="GO" id="GO:0043565">
    <property type="term" value="F:sequence-specific DNA binding"/>
    <property type="evidence" value="ECO:0007669"/>
    <property type="project" value="InterPro"/>
</dbReference>
<evidence type="ECO:0000256" key="1">
    <source>
        <dbReference type="ARBA" id="ARBA00023015"/>
    </source>
</evidence>
<feature type="compositionally biased region" description="Polar residues" evidence="4">
    <location>
        <begin position="326"/>
        <end position="337"/>
    </location>
</feature>
<keyword evidence="5" id="KW-0472">Membrane</keyword>
<keyword evidence="5" id="KW-1133">Transmembrane helix</keyword>
<proteinExistence type="predicted"/>
<feature type="region of interest" description="Disordered" evidence="4">
    <location>
        <begin position="326"/>
        <end position="349"/>
    </location>
</feature>
<organism evidence="7 8">
    <name type="scientific">Nitrincola iocasae</name>
    <dbReference type="NCBI Taxonomy" id="2614693"/>
    <lineage>
        <taxon>Bacteria</taxon>
        <taxon>Pseudomonadati</taxon>
        <taxon>Pseudomonadota</taxon>
        <taxon>Gammaproteobacteria</taxon>
        <taxon>Oceanospirillales</taxon>
        <taxon>Oceanospirillaceae</taxon>
        <taxon>Nitrincola</taxon>
    </lineage>
</organism>
<keyword evidence="8" id="KW-1185">Reference proteome</keyword>
<evidence type="ECO:0000256" key="4">
    <source>
        <dbReference type="SAM" id="MobiDB-lite"/>
    </source>
</evidence>
<evidence type="ECO:0000256" key="2">
    <source>
        <dbReference type="ARBA" id="ARBA00023125"/>
    </source>
</evidence>